<protein>
    <submittedName>
        <fullName evidence="2">Uncharacterized protein</fullName>
    </submittedName>
</protein>
<proteinExistence type="predicted"/>
<dbReference type="EMBL" id="FWWY01000001">
    <property type="protein sequence ID" value="SMC01940.1"/>
    <property type="molecule type" value="Genomic_DNA"/>
</dbReference>
<sequence>MGRLEWMILFGLLFLSVDIVWLVLTHGIWPRL</sequence>
<evidence type="ECO:0000313" key="3">
    <source>
        <dbReference type="Proteomes" id="UP000192660"/>
    </source>
</evidence>
<keyword evidence="1" id="KW-0472">Membrane</keyword>
<reference evidence="3" key="1">
    <citation type="submission" date="2017-04" db="EMBL/GenBank/DDBJ databases">
        <authorList>
            <person name="Varghese N."/>
            <person name="Submissions S."/>
        </authorList>
    </citation>
    <scope>NUCLEOTIDE SEQUENCE [LARGE SCALE GENOMIC DNA]</scope>
    <source>
        <strain evidence="3">DSM 9293</strain>
    </source>
</reference>
<dbReference type="AlphaFoldDB" id="A0A1W1W7A9"/>
<evidence type="ECO:0000313" key="2">
    <source>
        <dbReference type="EMBL" id="SMC01940.1"/>
    </source>
</evidence>
<accession>A0A1W1W7A9</accession>
<keyword evidence="1" id="KW-0812">Transmembrane</keyword>
<gene>
    <name evidence="2" type="ORF">SAMN00768000_0169</name>
</gene>
<evidence type="ECO:0000256" key="1">
    <source>
        <dbReference type="SAM" id="Phobius"/>
    </source>
</evidence>
<keyword evidence="3" id="KW-1185">Reference proteome</keyword>
<dbReference type="Proteomes" id="UP000192660">
    <property type="component" value="Unassembled WGS sequence"/>
</dbReference>
<feature type="transmembrane region" description="Helical" evidence="1">
    <location>
        <begin position="6"/>
        <end position="29"/>
    </location>
</feature>
<name>A0A1W1W7A9_SULTA</name>
<keyword evidence="1" id="KW-1133">Transmembrane helix</keyword>
<organism evidence="2 3">
    <name type="scientific">Sulfobacillus thermosulfidooxidans (strain DSM 9293 / VKM B-1269 / AT-1)</name>
    <dbReference type="NCBI Taxonomy" id="929705"/>
    <lineage>
        <taxon>Bacteria</taxon>
        <taxon>Bacillati</taxon>
        <taxon>Bacillota</taxon>
        <taxon>Clostridia</taxon>
        <taxon>Eubacteriales</taxon>
        <taxon>Clostridiales Family XVII. Incertae Sedis</taxon>
        <taxon>Sulfobacillus</taxon>
    </lineage>
</organism>